<feature type="domain" description="DUF7448" evidence="1">
    <location>
        <begin position="17"/>
        <end position="117"/>
    </location>
</feature>
<dbReference type="Proteomes" id="UP000214646">
    <property type="component" value="Unassembled WGS sequence"/>
</dbReference>
<keyword evidence="4" id="KW-1185">Reference proteome</keyword>
<protein>
    <recommendedName>
        <fullName evidence="1">DUF7448 domain-containing protein</fullName>
    </recommendedName>
</protein>
<reference evidence="4" key="1">
    <citation type="submission" date="2017-06" db="EMBL/GenBank/DDBJ databases">
        <title>Genome analysis of Fimbriiglobus ruber SP5, the first member of the order Planctomycetales with confirmed chitinolytic capability.</title>
        <authorList>
            <person name="Ravin N.V."/>
            <person name="Rakitin A.L."/>
            <person name="Ivanova A.A."/>
            <person name="Beletsky A.V."/>
            <person name="Kulichevskaya I.S."/>
            <person name="Mardanov A.V."/>
            <person name="Dedysh S.N."/>
        </authorList>
    </citation>
    <scope>NUCLEOTIDE SEQUENCE [LARGE SCALE GENOMIC DNA]</scope>
    <source>
        <strain evidence="4">SP5</strain>
    </source>
</reference>
<evidence type="ECO:0000259" key="1">
    <source>
        <dbReference type="Pfam" id="PF24240"/>
    </source>
</evidence>
<reference evidence="3" key="2">
    <citation type="journal article" date="2018" name="Appl. Environ. Microbiol.">
        <title>Genome Analysis of Fimbriiglobus ruber SP5(T), a Planctomycete with Confirmed Chitinolytic Capability.</title>
        <authorList>
            <person name="Ravin N.V."/>
            <person name="Rakitin A.L."/>
            <person name="Ivanova A.A."/>
            <person name="Beletsky A.V."/>
            <person name="Kulichevskaya I.S."/>
            <person name="Mardanov A.V."/>
            <person name="Dedysh S.N."/>
        </authorList>
    </citation>
    <scope>NUCLEOTIDE SEQUENCE</scope>
    <source>
        <strain evidence="3">SP5</strain>
    </source>
</reference>
<dbReference type="EMBL" id="NIDE01000005">
    <property type="protein sequence ID" value="OWK41997.1"/>
    <property type="molecule type" value="Genomic_DNA"/>
</dbReference>
<dbReference type="InterPro" id="IPR055871">
    <property type="entry name" value="DUF7448"/>
</dbReference>
<evidence type="ECO:0000313" key="2">
    <source>
        <dbReference type="EMBL" id="OWK41997.1"/>
    </source>
</evidence>
<gene>
    <name evidence="2" type="ORF">FRUB_04075</name>
    <name evidence="3" type="ORF">FRUB_04482</name>
</gene>
<name>A0A225DS25_9BACT</name>
<organism evidence="3 4">
    <name type="scientific">Fimbriiglobus ruber</name>
    <dbReference type="NCBI Taxonomy" id="1908690"/>
    <lineage>
        <taxon>Bacteria</taxon>
        <taxon>Pseudomonadati</taxon>
        <taxon>Planctomycetota</taxon>
        <taxon>Planctomycetia</taxon>
        <taxon>Gemmatales</taxon>
        <taxon>Gemmataceae</taxon>
        <taxon>Fimbriiglobus</taxon>
    </lineage>
</organism>
<dbReference type="Pfam" id="PF24240">
    <property type="entry name" value="DUF7448"/>
    <property type="match status" value="1"/>
</dbReference>
<comment type="caution">
    <text evidence="3">The sequence shown here is derived from an EMBL/GenBank/DDBJ whole genome shotgun (WGS) entry which is preliminary data.</text>
</comment>
<sequence>MVHYLTGGSKHDPKEYYGKRITSAEFADNRLLIGFEGGVRIAIFDDGQSCCESRYMTTADDVTWLVGKTLKAIAAKEGPEVEGECGDSHEQVFLEIETPDGSITFANHNEHNGYYGGFGLTIEEVEREVA</sequence>
<dbReference type="EMBL" id="NIDE01000005">
    <property type="protein sequence ID" value="OWK42404.1"/>
    <property type="molecule type" value="Genomic_DNA"/>
</dbReference>
<dbReference type="AlphaFoldDB" id="A0A225DS25"/>
<evidence type="ECO:0000313" key="4">
    <source>
        <dbReference type="Proteomes" id="UP000214646"/>
    </source>
</evidence>
<accession>A0A225DS25</accession>
<evidence type="ECO:0000313" key="3">
    <source>
        <dbReference type="EMBL" id="OWK42404.1"/>
    </source>
</evidence>
<proteinExistence type="predicted"/>